<reference evidence="2" key="1">
    <citation type="submission" date="2020-02" db="EMBL/GenBank/DDBJ databases">
        <authorList>
            <person name="Meier V. D."/>
        </authorList>
    </citation>
    <scope>NUCLEOTIDE SEQUENCE</scope>
    <source>
        <strain evidence="2">AVDCRST_MAG49</strain>
    </source>
</reference>
<accession>A0A6J4U6R5</accession>
<name>A0A6J4U6R5_9BACT</name>
<feature type="compositionally biased region" description="Polar residues" evidence="1">
    <location>
        <begin position="30"/>
        <end position="39"/>
    </location>
</feature>
<evidence type="ECO:0000313" key="2">
    <source>
        <dbReference type="EMBL" id="CAA9542367.1"/>
    </source>
</evidence>
<feature type="non-terminal residue" evidence="2">
    <location>
        <position position="1"/>
    </location>
</feature>
<feature type="region of interest" description="Disordered" evidence="1">
    <location>
        <begin position="1"/>
        <end position="48"/>
    </location>
</feature>
<organism evidence="2">
    <name type="scientific">uncultured Thermomicrobiales bacterium</name>
    <dbReference type="NCBI Taxonomy" id="1645740"/>
    <lineage>
        <taxon>Bacteria</taxon>
        <taxon>Pseudomonadati</taxon>
        <taxon>Thermomicrobiota</taxon>
        <taxon>Thermomicrobia</taxon>
        <taxon>Thermomicrobiales</taxon>
        <taxon>environmental samples</taxon>
    </lineage>
</organism>
<sequence length="48" mass="5452">WRRHQSTRPDGIGSRRLLDPSAIGGVTYPPTRSNSIRTMTSKRCRPND</sequence>
<evidence type="ECO:0000256" key="1">
    <source>
        <dbReference type="SAM" id="MobiDB-lite"/>
    </source>
</evidence>
<feature type="non-terminal residue" evidence="2">
    <location>
        <position position="48"/>
    </location>
</feature>
<proteinExistence type="predicted"/>
<gene>
    <name evidence="2" type="ORF">AVDCRST_MAG49-1001</name>
</gene>
<dbReference type="AlphaFoldDB" id="A0A6J4U6R5"/>
<dbReference type="EMBL" id="CADCWG010000060">
    <property type="protein sequence ID" value="CAA9542367.1"/>
    <property type="molecule type" value="Genomic_DNA"/>
</dbReference>
<protein>
    <submittedName>
        <fullName evidence="2">Uncharacterized protein</fullName>
    </submittedName>
</protein>